<dbReference type="HOGENOM" id="CLU_2484291_0_0_1"/>
<dbReference type="EMBL" id="DF238801">
    <property type="protein sequence ID" value="GAC96404.1"/>
    <property type="molecule type" value="Genomic_DNA"/>
</dbReference>
<evidence type="ECO:0000313" key="1">
    <source>
        <dbReference type="EMBL" id="GAC96404.1"/>
    </source>
</evidence>
<dbReference type="GeneID" id="24109270"/>
<evidence type="ECO:0000313" key="2">
    <source>
        <dbReference type="Proteomes" id="UP000014071"/>
    </source>
</evidence>
<accession>R9P526</accession>
<organism evidence="1 2">
    <name type="scientific">Pseudozyma hubeiensis (strain SY62)</name>
    <name type="common">Yeast</name>
    <dbReference type="NCBI Taxonomy" id="1305764"/>
    <lineage>
        <taxon>Eukaryota</taxon>
        <taxon>Fungi</taxon>
        <taxon>Dikarya</taxon>
        <taxon>Basidiomycota</taxon>
        <taxon>Ustilaginomycotina</taxon>
        <taxon>Ustilaginomycetes</taxon>
        <taxon>Ustilaginales</taxon>
        <taxon>Ustilaginaceae</taxon>
        <taxon>Pseudozyma</taxon>
    </lineage>
</organism>
<protein>
    <submittedName>
        <fullName evidence="1">Uncharacterized protein</fullName>
    </submittedName>
</protein>
<dbReference type="AlphaFoldDB" id="R9P526"/>
<name>R9P526_PSEHS</name>
<gene>
    <name evidence="1" type="ORF">PHSY_003984</name>
</gene>
<dbReference type="RefSeq" id="XP_012189991.1">
    <property type="nucleotide sequence ID" value="XM_012334601.1"/>
</dbReference>
<reference evidence="2" key="1">
    <citation type="journal article" date="2013" name="Genome Announc.">
        <title>Draft genome sequence of the basidiomycetous yeast-like fungus Pseudozyma hubeiensis SY62, which produces an abundant amount of the biosurfactant mannosylerythritol lipids.</title>
        <authorList>
            <person name="Konishi M."/>
            <person name="Hatada Y."/>
            <person name="Horiuchi J."/>
        </authorList>
    </citation>
    <scope>NUCLEOTIDE SEQUENCE [LARGE SCALE GENOMIC DNA]</scope>
    <source>
        <strain evidence="2">SY62</strain>
    </source>
</reference>
<sequence>MVADGRTEKERKREERVECGAKLRTACDVSRQSVHSKRRKTAFTHEQLLLKLDGQISCVGQQGPMCRARRVKFPRKGEPPFRTFAKA</sequence>
<keyword evidence="2" id="KW-1185">Reference proteome</keyword>
<dbReference type="Proteomes" id="UP000014071">
    <property type="component" value="Unassembled WGS sequence"/>
</dbReference>
<proteinExistence type="predicted"/>